<keyword evidence="11" id="KW-1185">Reference proteome</keyword>
<evidence type="ECO:0000256" key="6">
    <source>
        <dbReference type="ARBA" id="ARBA00038076"/>
    </source>
</evidence>
<reference evidence="10 11" key="1">
    <citation type="submission" date="2020-08" db="EMBL/GenBank/DDBJ databases">
        <title>Sequencing the genomes of 1000 actinobacteria strains.</title>
        <authorList>
            <person name="Klenk H.-P."/>
        </authorList>
    </citation>
    <scope>NUCLEOTIDE SEQUENCE [LARGE SCALE GENOMIC DNA]</scope>
    <source>
        <strain evidence="10 11">DSM 20146</strain>
    </source>
</reference>
<sequence>MRAVEAVWGAILEAWQELRIHRTRVLLSLIGVGVAVCALSSVVGLANIAEQSLRENNERYGGRPALISVYPGETTVSADRRDAVWAQIVERHGIRYTSEVQSGNARVQFRMGAMDVPAQAVDQPYAQMHRTVMKQGRWFTDADAANLAPSIVVNEDFWARLGSPSLDAHPTATVLRGEQKVTAVVVGVIRTPESSDQPMAMVLGAGAPALLASDPEMYGSPTLEAWVPPETGDAMVAAITAEFDRALGTGAVSVSRSDYQAYQSEDPLLFLKLLVGGIAGLILLLGALGLVNIAMVTVRGRIREIGIRRSVGATSARVFFAVLMESVVATSVAGAAGVALAILIVKSPWVEELVGRGMVADPPPFPAEAAVLGLVAATAVGAIAGLLPALVAVRVKVIDAIRY</sequence>
<dbReference type="Pfam" id="PF12704">
    <property type="entry name" value="MacB_PCD"/>
    <property type="match status" value="1"/>
</dbReference>
<feature type="domain" description="MacB-like periplasmic core" evidence="9">
    <location>
        <begin position="26"/>
        <end position="195"/>
    </location>
</feature>
<comment type="subcellular location">
    <subcellularLocation>
        <location evidence="1">Cell membrane</location>
        <topology evidence="1">Multi-pass membrane protein</topology>
    </subcellularLocation>
</comment>
<feature type="transmembrane region" description="Helical" evidence="7">
    <location>
        <begin position="273"/>
        <end position="298"/>
    </location>
</feature>
<comment type="similarity">
    <text evidence="6">Belongs to the ABC-4 integral membrane protein family.</text>
</comment>
<evidence type="ECO:0000256" key="3">
    <source>
        <dbReference type="ARBA" id="ARBA00022692"/>
    </source>
</evidence>
<feature type="transmembrane region" description="Helical" evidence="7">
    <location>
        <begin position="25"/>
        <end position="49"/>
    </location>
</feature>
<name>A0A7W4UV46_LEIAQ</name>
<dbReference type="InterPro" id="IPR003838">
    <property type="entry name" value="ABC3_permease_C"/>
</dbReference>
<evidence type="ECO:0000256" key="4">
    <source>
        <dbReference type="ARBA" id="ARBA00022989"/>
    </source>
</evidence>
<evidence type="ECO:0000259" key="8">
    <source>
        <dbReference type="Pfam" id="PF02687"/>
    </source>
</evidence>
<dbReference type="InterPro" id="IPR050250">
    <property type="entry name" value="Macrolide_Exporter_MacB"/>
</dbReference>
<dbReference type="GO" id="GO:0005886">
    <property type="term" value="C:plasma membrane"/>
    <property type="evidence" value="ECO:0007669"/>
    <property type="project" value="UniProtKB-SubCell"/>
</dbReference>
<accession>A0A7W4UV46</accession>
<evidence type="ECO:0000256" key="5">
    <source>
        <dbReference type="ARBA" id="ARBA00023136"/>
    </source>
</evidence>
<feature type="transmembrane region" description="Helical" evidence="7">
    <location>
        <begin position="365"/>
        <end position="393"/>
    </location>
</feature>
<evidence type="ECO:0000256" key="7">
    <source>
        <dbReference type="SAM" id="Phobius"/>
    </source>
</evidence>
<dbReference type="RefSeq" id="WP_021755052.1">
    <property type="nucleotide sequence ID" value="NZ_JACHVP010000001.1"/>
</dbReference>
<evidence type="ECO:0000313" key="10">
    <source>
        <dbReference type="EMBL" id="MBB2966874.1"/>
    </source>
</evidence>
<keyword evidence="4 7" id="KW-1133">Transmembrane helix</keyword>
<evidence type="ECO:0000259" key="9">
    <source>
        <dbReference type="Pfam" id="PF12704"/>
    </source>
</evidence>
<gene>
    <name evidence="10" type="ORF">FHX33_001606</name>
</gene>
<dbReference type="EMBL" id="JACHVP010000001">
    <property type="protein sequence ID" value="MBB2966874.1"/>
    <property type="molecule type" value="Genomic_DNA"/>
</dbReference>
<dbReference type="PANTHER" id="PTHR30572">
    <property type="entry name" value="MEMBRANE COMPONENT OF TRANSPORTER-RELATED"/>
    <property type="match status" value="1"/>
</dbReference>
<evidence type="ECO:0000313" key="11">
    <source>
        <dbReference type="Proteomes" id="UP000538196"/>
    </source>
</evidence>
<organism evidence="10 11">
    <name type="scientific">Leifsonia aquatica</name>
    <name type="common">Corynebacterium aquaticum</name>
    <dbReference type="NCBI Taxonomy" id="144185"/>
    <lineage>
        <taxon>Bacteria</taxon>
        <taxon>Bacillati</taxon>
        <taxon>Actinomycetota</taxon>
        <taxon>Actinomycetes</taxon>
        <taxon>Micrococcales</taxon>
        <taxon>Microbacteriaceae</taxon>
        <taxon>Leifsonia</taxon>
    </lineage>
</organism>
<dbReference type="Proteomes" id="UP000538196">
    <property type="component" value="Unassembled WGS sequence"/>
</dbReference>
<dbReference type="InterPro" id="IPR025857">
    <property type="entry name" value="MacB_PCD"/>
</dbReference>
<keyword evidence="3 7" id="KW-0812">Transmembrane</keyword>
<keyword evidence="5 7" id="KW-0472">Membrane</keyword>
<protein>
    <submittedName>
        <fullName evidence="10">Putative ABC transport system permease protein</fullName>
    </submittedName>
</protein>
<keyword evidence="2" id="KW-1003">Cell membrane</keyword>
<feature type="domain" description="ABC3 transporter permease C-terminal" evidence="8">
    <location>
        <begin position="278"/>
        <end position="394"/>
    </location>
</feature>
<evidence type="ECO:0000256" key="2">
    <source>
        <dbReference type="ARBA" id="ARBA00022475"/>
    </source>
</evidence>
<evidence type="ECO:0000256" key="1">
    <source>
        <dbReference type="ARBA" id="ARBA00004651"/>
    </source>
</evidence>
<proteinExistence type="inferred from homology"/>
<feature type="transmembrane region" description="Helical" evidence="7">
    <location>
        <begin position="318"/>
        <end position="345"/>
    </location>
</feature>
<dbReference type="PANTHER" id="PTHR30572:SF4">
    <property type="entry name" value="ABC TRANSPORTER PERMEASE YTRF"/>
    <property type="match status" value="1"/>
</dbReference>
<comment type="caution">
    <text evidence="10">The sequence shown here is derived from an EMBL/GenBank/DDBJ whole genome shotgun (WGS) entry which is preliminary data.</text>
</comment>
<dbReference type="Pfam" id="PF02687">
    <property type="entry name" value="FtsX"/>
    <property type="match status" value="1"/>
</dbReference>
<dbReference type="AlphaFoldDB" id="A0A7W4UV46"/>
<dbReference type="GO" id="GO:0022857">
    <property type="term" value="F:transmembrane transporter activity"/>
    <property type="evidence" value="ECO:0007669"/>
    <property type="project" value="TreeGrafter"/>
</dbReference>